<proteinExistence type="predicted"/>
<dbReference type="InterPro" id="IPR028002">
    <property type="entry name" value="Myb_DNA-bind_5"/>
</dbReference>
<dbReference type="EMBL" id="JANPWB010000007">
    <property type="protein sequence ID" value="KAJ1173399.1"/>
    <property type="molecule type" value="Genomic_DNA"/>
</dbReference>
<name>A0AAV7TAP1_PLEWA</name>
<feature type="compositionally biased region" description="Low complexity" evidence="1">
    <location>
        <begin position="216"/>
        <end position="247"/>
    </location>
</feature>
<organism evidence="4 5">
    <name type="scientific">Pleurodeles waltl</name>
    <name type="common">Iberian ribbed newt</name>
    <dbReference type="NCBI Taxonomy" id="8319"/>
    <lineage>
        <taxon>Eukaryota</taxon>
        <taxon>Metazoa</taxon>
        <taxon>Chordata</taxon>
        <taxon>Craniata</taxon>
        <taxon>Vertebrata</taxon>
        <taxon>Euteleostomi</taxon>
        <taxon>Amphibia</taxon>
        <taxon>Batrachia</taxon>
        <taxon>Caudata</taxon>
        <taxon>Salamandroidea</taxon>
        <taxon>Salamandridae</taxon>
        <taxon>Pleurodelinae</taxon>
        <taxon>Pleurodeles</taxon>
    </lineage>
</organism>
<evidence type="ECO:0000313" key="5">
    <source>
        <dbReference type="Proteomes" id="UP001066276"/>
    </source>
</evidence>
<feature type="region of interest" description="Disordered" evidence="1">
    <location>
        <begin position="212"/>
        <end position="366"/>
    </location>
</feature>
<gene>
    <name evidence="4" type="ORF">NDU88_005235</name>
</gene>
<comment type="caution">
    <text evidence="4">The sequence shown here is derived from an EMBL/GenBank/DDBJ whole genome shotgun (WGS) entry which is preliminary data.</text>
</comment>
<reference evidence="4" key="1">
    <citation type="journal article" date="2022" name="bioRxiv">
        <title>Sequencing and chromosome-scale assembly of the giantPleurodeles waltlgenome.</title>
        <authorList>
            <person name="Brown T."/>
            <person name="Elewa A."/>
            <person name="Iarovenko S."/>
            <person name="Subramanian E."/>
            <person name="Araus A.J."/>
            <person name="Petzold A."/>
            <person name="Susuki M."/>
            <person name="Suzuki K.-i.T."/>
            <person name="Hayashi T."/>
            <person name="Toyoda A."/>
            <person name="Oliveira C."/>
            <person name="Osipova E."/>
            <person name="Leigh N.D."/>
            <person name="Simon A."/>
            <person name="Yun M.H."/>
        </authorList>
    </citation>
    <scope>NUCLEOTIDE SEQUENCE</scope>
    <source>
        <strain evidence="4">20211129_DDA</strain>
        <tissue evidence="4">Liver</tissue>
    </source>
</reference>
<dbReference type="AlphaFoldDB" id="A0AAV7TAP1"/>
<dbReference type="GO" id="GO:0005634">
    <property type="term" value="C:nucleus"/>
    <property type="evidence" value="ECO:0007669"/>
    <property type="project" value="TreeGrafter"/>
</dbReference>
<feature type="chain" id="PRO_5043809724" description="Myb/SANT-like DNA-binding domain-containing protein" evidence="2">
    <location>
        <begin position="24"/>
        <end position="366"/>
    </location>
</feature>
<evidence type="ECO:0000256" key="2">
    <source>
        <dbReference type="SAM" id="SignalP"/>
    </source>
</evidence>
<feature type="domain" description="Myb/SANT-like DNA-binding" evidence="3">
    <location>
        <begin position="68"/>
        <end position="141"/>
    </location>
</feature>
<keyword evidence="2" id="KW-0732">Signal</keyword>
<evidence type="ECO:0000313" key="4">
    <source>
        <dbReference type="EMBL" id="KAJ1173399.1"/>
    </source>
</evidence>
<dbReference type="Pfam" id="PF13873">
    <property type="entry name" value="Myb_DNA-bind_5"/>
    <property type="match status" value="1"/>
</dbReference>
<dbReference type="PANTHER" id="PTHR23098:SF16">
    <property type="entry name" value="REGULATORY PROTEIN ZESTE"/>
    <property type="match status" value="1"/>
</dbReference>
<feature type="signal peptide" evidence="2">
    <location>
        <begin position="1"/>
        <end position="23"/>
    </location>
</feature>
<evidence type="ECO:0000256" key="1">
    <source>
        <dbReference type="SAM" id="MobiDB-lite"/>
    </source>
</evidence>
<protein>
    <recommendedName>
        <fullName evidence="3">Myb/SANT-like DNA-binding domain-containing protein</fullName>
    </recommendedName>
</protein>
<feature type="compositionally biased region" description="Pro residues" evidence="1">
    <location>
        <begin position="277"/>
        <end position="293"/>
    </location>
</feature>
<evidence type="ECO:0000259" key="3">
    <source>
        <dbReference type="Pfam" id="PF13873"/>
    </source>
</evidence>
<keyword evidence="5" id="KW-1185">Reference proteome</keyword>
<accession>A0AAV7TAP1</accession>
<sequence>MLWLRATVAALVAGALQIPVTTGTTGPGDVVAEVLVWDLGDGRGEDLHCKCCCDLGLEETMVRVSGERASAFTSEELEKLVDGVLPQYTLLYGPPDKQVSAHQNKYIWRAIAKDVRTLGVYHRRSTHCCKTWEDIRHWSKKTAEAQLGMASQRWRGARRTMTPLMFRILVVAYPELDGRLRASKQPQGASSGGGAVAPENEGAASHMALEGETTDSEFTSGTEGEGSSTAGTGADTSNTDSSSDGSSLVVAATSMPPHLQIHKRRRPPPAPAHLTRRPPPGPAHLPRRPPPALAPLGHEGQPAKAPLGHEGPPAKALLGHEGPPAAETLQWRPTTQAPLNRAPPSQAPLNRAPTSQAPLAYERQGH</sequence>
<dbReference type="PANTHER" id="PTHR23098">
    <property type="entry name" value="AGAP001331-PA-RELATED"/>
    <property type="match status" value="1"/>
</dbReference>
<dbReference type="Proteomes" id="UP001066276">
    <property type="component" value="Chromosome 4_1"/>
</dbReference>